<proteinExistence type="predicted"/>
<dbReference type="Proteomes" id="UP000722485">
    <property type="component" value="Unassembled WGS sequence"/>
</dbReference>
<dbReference type="EMBL" id="JAANBB010000239">
    <property type="protein sequence ID" value="KAF7545772.1"/>
    <property type="molecule type" value="Genomic_DNA"/>
</dbReference>
<evidence type="ECO:0008006" key="3">
    <source>
        <dbReference type="Google" id="ProtNLM"/>
    </source>
</evidence>
<keyword evidence="2" id="KW-1185">Reference proteome</keyword>
<organism evidence="1 2">
    <name type="scientific">Cylindrodendrum hubeiense</name>
    <dbReference type="NCBI Taxonomy" id="595255"/>
    <lineage>
        <taxon>Eukaryota</taxon>
        <taxon>Fungi</taxon>
        <taxon>Dikarya</taxon>
        <taxon>Ascomycota</taxon>
        <taxon>Pezizomycotina</taxon>
        <taxon>Sordariomycetes</taxon>
        <taxon>Hypocreomycetidae</taxon>
        <taxon>Hypocreales</taxon>
        <taxon>Nectriaceae</taxon>
        <taxon>Cylindrodendrum</taxon>
    </lineage>
</organism>
<sequence>MSISDVIIDPDGDTLIILPYDKEALHAKDGNLDEELAEEPAEEVGNTEVPASEATEECHEFHFKVSMKHLELASPRAKVMFAGEYKEARPTEADGLRHWKFEPLFDPAAFKVILDIVHGRTQRVPRQVSLTLMAGIAAIVDDLECHNAVWFFAKMWIPQLKKTWRALDVCEDLARWILISYIFSEPEMFKSVTHTAIYCSAVSMPTFGLPILPKIIGPLIT</sequence>
<gene>
    <name evidence="1" type="ORF">G7Z17_g8926</name>
</gene>
<reference evidence="1" key="1">
    <citation type="submission" date="2020-03" db="EMBL/GenBank/DDBJ databases">
        <title>Draft Genome Sequence of Cylindrodendrum hubeiense.</title>
        <authorList>
            <person name="Buettner E."/>
            <person name="Kellner H."/>
        </authorList>
    </citation>
    <scope>NUCLEOTIDE SEQUENCE</scope>
    <source>
        <strain evidence="1">IHI 201604</strain>
    </source>
</reference>
<dbReference type="AlphaFoldDB" id="A0A9P5H7P2"/>
<protein>
    <recommendedName>
        <fullName evidence="3">BTB domain-containing protein</fullName>
    </recommendedName>
</protein>
<evidence type="ECO:0000313" key="2">
    <source>
        <dbReference type="Proteomes" id="UP000722485"/>
    </source>
</evidence>
<evidence type="ECO:0000313" key="1">
    <source>
        <dbReference type="EMBL" id="KAF7545772.1"/>
    </source>
</evidence>
<name>A0A9P5H7P2_9HYPO</name>
<dbReference type="OrthoDB" id="5326346at2759"/>
<accession>A0A9P5H7P2</accession>
<comment type="caution">
    <text evidence="1">The sequence shown here is derived from an EMBL/GenBank/DDBJ whole genome shotgun (WGS) entry which is preliminary data.</text>
</comment>